<accession>A0A1X0RMN4</accession>
<evidence type="ECO:0000256" key="1">
    <source>
        <dbReference type="SAM" id="SignalP"/>
    </source>
</evidence>
<reference evidence="2 3" key="1">
    <citation type="journal article" date="2016" name="Proc. Natl. Acad. Sci. U.S.A.">
        <title>Lipid metabolic changes in an early divergent fungus govern the establishment of a mutualistic symbiosis with endobacteria.</title>
        <authorList>
            <person name="Lastovetsky O.A."/>
            <person name="Gaspar M.L."/>
            <person name="Mondo S.J."/>
            <person name="LaButti K.M."/>
            <person name="Sandor L."/>
            <person name="Grigoriev I.V."/>
            <person name="Henry S.A."/>
            <person name="Pawlowska T.E."/>
        </authorList>
    </citation>
    <scope>NUCLEOTIDE SEQUENCE [LARGE SCALE GENOMIC DNA]</scope>
    <source>
        <strain evidence="2 3">ATCC 11559</strain>
    </source>
</reference>
<keyword evidence="1" id="KW-0732">Signal</keyword>
<dbReference type="AlphaFoldDB" id="A0A1X0RMN4"/>
<organism evidence="2 3">
    <name type="scientific">Rhizopus microsporus</name>
    <dbReference type="NCBI Taxonomy" id="58291"/>
    <lineage>
        <taxon>Eukaryota</taxon>
        <taxon>Fungi</taxon>
        <taxon>Fungi incertae sedis</taxon>
        <taxon>Mucoromycota</taxon>
        <taxon>Mucoromycotina</taxon>
        <taxon>Mucoromycetes</taxon>
        <taxon>Mucorales</taxon>
        <taxon>Mucorineae</taxon>
        <taxon>Rhizopodaceae</taxon>
        <taxon>Rhizopus</taxon>
    </lineage>
</organism>
<feature type="chain" id="PRO_5012687700" evidence="1">
    <location>
        <begin position="21"/>
        <end position="255"/>
    </location>
</feature>
<dbReference type="OMA" id="NWITPEM"/>
<sequence length="255" mass="29910">MKRINIVFIFLCLFIKNIFATFNTTAITANEAVDLNRFTQLLSNHLLFDHFDKAYSQLSKKISVQFRSAIHVKVKRMPNSQKVIVPVDVQILKRQLKGAVGSFIEDKLPSILSTRYNTSNLQNHLDNMIYEYCANTISTDRRIISESCILEHQHRFLVKIENYMTQQVQDILYQVNEFDLPRLFEKTRAQISGILIHFNQHIMNPLHHRLELKQKQKGNSKQWITDDMLHEFVSIVSHAEDQEDNNIQHFISLSK</sequence>
<dbReference type="EMBL" id="KV921550">
    <property type="protein sequence ID" value="ORE13292.1"/>
    <property type="molecule type" value="Genomic_DNA"/>
</dbReference>
<evidence type="ECO:0000313" key="2">
    <source>
        <dbReference type="EMBL" id="ORE13292.1"/>
    </source>
</evidence>
<dbReference type="Proteomes" id="UP000242381">
    <property type="component" value="Unassembled WGS sequence"/>
</dbReference>
<evidence type="ECO:0000313" key="3">
    <source>
        <dbReference type="Proteomes" id="UP000242381"/>
    </source>
</evidence>
<gene>
    <name evidence="2" type="ORF">BCV71DRAFT_189497</name>
</gene>
<dbReference type="VEuPathDB" id="FungiDB:BCV72DRAFT_252419"/>
<proteinExistence type="predicted"/>
<protein>
    <submittedName>
        <fullName evidence="2">Uncharacterized protein</fullName>
    </submittedName>
</protein>
<name>A0A1X0RMN4_RHIZD</name>
<feature type="signal peptide" evidence="1">
    <location>
        <begin position="1"/>
        <end position="20"/>
    </location>
</feature>